<evidence type="ECO:0000313" key="10">
    <source>
        <dbReference type="Proteomes" id="UP001152747"/>
    </source>
</evidence>
<protein>
    <recommendedName>
        <fullName evidence="8">FAD dependent oxidoreductase domain-containing protein</fullName>
    </recommendedName>
</protein>
<reference evidence="9" key="1">
    <citation type="submission" date="2022-11" db="EMBL/GenBank/DDBJ databases">
        <authorList>
            <person name="Kikuchi T."/>
        </authorList>
    </citation>
    <scope>NUCLEOTIDE SEQUENCE</scope>
    <source>
        <strain evidence="9">PS1010</strain>
    </source>
</reference>
<accession>A0A9P1IP25</accession>
<comment type="similarity">
    <text evidence="3">Belongs to the DAMOX/DASOX family.</text>
</comment>
<feature type="domain" description="FAD dependent oxidoreductase" evidence="8">
    <location>
        <begin position="23"/>
        <end position="334"/>
    </location>
</feature>
<dbReference type="SUPFAM" id="SSF51971">
    <property type="entry name" value="Nucleotide-binding domain"/>
    <property type="match status" value="1"/>
</dbReference>
<keyword evidence="5 7" id="KW-0274">FAD</keyword>
<dbReference type="PANTHER" id="PTHR11530">
    <property type="entry name" value="D-AMINO ACID OXIDASE"/>
    <property type="match status" value="1"/>
</dbReference>
<dbReference type="InterPro" id="IPR006076">
    <property type="entry name" value="FAD-dep_OxRdtase"/>
</dbReference>
<dbReference type="Gene3D" id="3.40.50.720">
    <property type="entry name" value="NAD(P)-binding Rossmann-like Domain"/>
    <property type="match status" value="1"/>
</dbReference>
<keyword evidence="10" id="KW-1185">Reference proteome</keyword>
<evidence type="ECO:0000256" key="2">
    <source>
        <dbReference type="ARBA" id="ARBA00004253"/>
    </source>
</evidence>
<dbReference type="PIRSF" id="PIRSF000189">
    <property type="entry name" value="D-aa_oxidase"/>
    <property type="match status" value="1"/>
</dbReference>
<gene>
    <name evidence="9" type="ORF">CAMP_LOCUS10763</name>
</gene>
<comment type="cofactor">
    <cofactor evidence="1 7">
        <name>FAD</name>
        <dbReference type="ChEBI" id="CHEBI:57692"/>
    </cofactor>
</comment>
<feature type="binding site" evidence="7">
    <location>
        <begin position="317"/>
        <end position="322"/>
    </location>
    <ligand>
        <name>FAD</name>
        <dbReference type="ChEBI" id="CHEBI:57692"/>
    </ligand>
</feature>
<feature type="binding site" evidence="7">
    <location>
        <begin position="62"/>
        <end position="63"/>
    </location>
    <ligand>
        <name>FAD</name>
        <dbReference type="ChEBI" id="CHEBI:57692"/>
    </ligand>
</feature>
<feature type="binding site" evidence="7">
    <location>
        <begin position="67"/>
        <end position="69"/>
    </location>
    <ligand>
        <name>FAD</name>
        <dbReference type="ChEBI" id="CHEBI:57692"/>
    </ligand>
</feature>
<proteinExistence type="inferred from homology"/>
<dbReference type="GO" id="GO:0003884">
    <property type="term" value="F:D-amino-acid oxidase activity"/>
    <property type="evidence" value="ECO:0007669"/>
    <property type="project" value="InterPro"/>
</dbReference>
<comment type="subcellular location">
    <subcellularLocation>
        <location evidence="2">Peroxisome matrix</location>
    </subcellularLocation>
</comment>
<dbReference type="InterPro" id="IPR023209">
    <property type="entry name" value="DAO"/>
</dbReference>
<sequence length="346" mass="39163">MFLISRCFTHQLMTFSNAKMPPKIAVLGAGIIGVSSALAIQQICQKNVEVTIIAERFSPDTTSDVAAGLIEPFLAGSDVERVKEWTRLTIERIKEYMSEGNLGAEEKSGYWMQSVKEVPDWLKLMKNVKVLNESEVAAIRKRPGHNFGVFYTTWYLEPTRYIDYCTKKIMENGGKIIQRKIENIDELGNDFDVIVNCTGLGSRVLFNDETIRPCRGQIVRVSCPQVRHFFIDDDFYTLINDSCLILGGTKDLDQWELEVNSKTAQKIIEGNCQNIPSLRHAKILSHHIGLRPCRPTVRLEKEIKNNYPPIIHNYGHGGSGVTIHWGCALETAELVNKTIIERKSHL</sequence>
<dbReference type="Proteomes" id="UP001152747">
    <property type="component" value="Unassembled WGS sequence"/>
</dbReference>
<evidence type="ECO:0000256" key="5">
    <source>
        <dbReference type="ARBA" id="ARBA00022827"/>
    </source>
</evidence>
<evidence type="ECO:0000256" key="7">
    <source>
        <dbReference type="PIRSR" id="PIRSR000189-1"/>
    </source>
</evidence>
<dbReference type="Gene3D" id="3.30.9.10">
    <property type="entry name" value="D-Amino Acid Oxidase, subunit A, domain 2"/>
    <property type="match status" value="1"/>
</dbReference>
<organism evidence="9 10">
    <name type="scientific">Caenorhabditis angaria</name>
    <dbReference type="NCBI Taxonomy" id="860376"/>
    <lineage>
        <taxon>Eukaryota</taxon>
        <taxon>Metazoa</taxon>
        <taxon>Ecdysozoa</taxon>
        <taxon>Nematoda</taxon>
        <taxon>Chromadorea</taxon>
        <taxon>Rhabditida</taxon>
        <taxon>Rhabditina</taxon>
        <taxon>Rhabditomorpha</taxon>
        <taxon>Rhabditoidea</taxon>
        <taxon>Rhabditidae</taxon>
        <taxon>Peloderinae</taxon>
        <taxon>Caenorhabditis</taxon>
    </lineage>
</organism>
<comment type="caution">
    <text evidence="9">The sequence shown here is derived from an EMBL/GenBank/DDBJ whole genome shotgun (WGS) entry which is preliminary data.</text>
</comment>
<dbReference type="EMBL" id="CANHGI010000004">
    <property type="protein sequence ID" value="CAI5448126.1"/>
    <property type="molecule type" value="Genomic_DNA"/>
</dbReference>
<dbReference type="OrthoDB" id="2015447at2759"/>
<evidence type="ECO:0000313" key="9">
    <source>
        <dbReference type="EMBL" id="CAI5448126.1"/>
    </source>
</evidence>
<evidence type="ECO:0000256" key="3">
    <source>
        <dbReference type="ARBA" id="ARBA00006730"/>
    </source>
</evidence>
<dbReference type="SUPFAM" id="SSF54373">
    <property type="entry name" value="FAD-linked reductases, C-terminal domain"/>
    <property type="match status" value="1"/>
</dbReference>
<evidence type="ECO:0000256" key="4">
    <source>
        <dbReference type="ARBA" id="ARBA00022630"/>
    </source>
</evidence>
<dbReference type="InterPro" id="IPR006181">
    <property type="entry name" value="D-amino_acid_oxidase_CS"/>
</dbReference>
<feature type="binding site" evidence="7">
    <location>
        <position position="236"/>
    </location>
    <ligand>
        <name>D-dopa</name>
        <dbReference type="ChEBI" id="CHEBI:149689"/>
    </ligand>
</feature>
<dbReference type="GO" id="GO:0019478">
    <property type="term" value="P:D-amino acid catabolic process"/>
    <property type="evidence" value="ECO:0007669"/>
    <property type="project" value="TreeGrafter"/>
</dbReference>
<dbReference type="GO" id="GO:0005782">
    <property type="term" value="C:peroxisomal matrix"/>
    <property type="evidence" value="ECO:0007669"/>
    <property type="project" value="UniProtKB-SubCell"/>
</dbReference>
<name>A0A9P1IP25_9PELO</name>
<feature type="binding site" evidence="7">
    <location>
        <position position="318"/>
    </location>
    <ligand>
        <name>D-dopa</name>
        <dbReference type="ChEBI" id="CHEBI:149689"/>
    </ligand>
</feature>
<dbReference type="GO" id="GO:0071949">
    <property type="term" value="F:FAD binding"/>
    <property type="evidence" value="ECO:0007669"/>
    <property type="project" value="InterPro"/>
</dbReference>
<dbReference type="AlphaFoldDB" id="A0A9P1IP25"/>
<dbReference type="Pfam" id="PF01266">
    <property type="entry name" value="DAO"/>
    <property type="match status" value="1"/>
</dbReference>
<evidence type="ECO:0000256" key="6">
    <source>
        <dbReference type="ARBA" id="ARBA00023002"/>
    </source>
</evidence>
<dbReference type="PROSITE" id="PS00677">
    <property type="entry name" value="DAO"/>
    <property type="match status" value="1"/>
</dbReference>
<keyword evidence="6" id="KW-0560">Oxidoreductase</keyword>
<evidence type="ECO:0000259" key="8">
    <source>
        <dbReference type="Pfam" id="PF01266"/>
    </source>
</evidence>
<keyword evidence="4" id="KW-0285">Flavoprotein</keyword>
<feature type="binding site" evidence="7">
    <location>
        <position position="198"/>
    </location>
    <ligand>
        <name>FAD</name>
        <dbReference type="ChEBI" id="CHEBI:57692"/>
    </ligand>
</feature>
<evidence type="ECO:0000256" key="1">
    <source>
        <dbReference type="ARBA" id="ARBA00001974"/>
    </source>
</evidence>
<dbReference type="PANTHER" id="PTHR11530:SF11">
    <property type="entry name" value="D-ASPARTATE OXIDASE"/>
    <property type="match status" value="1"/>
</dbReference>
<feature type="binding site" evidence="7">
    <location>
        <position position="291"/>
    </location>
    <ligand>
        <name>D-dopa</name>
        <dbReference type="ChEBI" id="CHEBI:149689"/>
    </ligand>
</feature>